<comment type="catalytic activity">
    <reaction evidence="12">
        <text>ssDNA + n NTP = ssDNA/pppN(pN)n-1 hybrid + (n-1) diphosphate.</text>
        <dbReference type="EC" id="2.7.7.101"/>
    </reaction>
</comment>
<evidence type="ECO:0000259" key="14">
    <source>
        <dbReference type="PROSITE" id="PS50880"/>
    </source>
</evidence>
<keyword evidence="7 12" id="KW-0863">Zinc-finger</keyword>
<evidence type="ECO:0000256" key="10">
    <source>
        <dbReference type="ARBA" id="ARBA00023125"/>
    </source>
</evidence>
<dbReference type="Pfam" id="PF01807">
    <property type="entry name" value="Zn_ribbon_DnaG"/>
    <property type="match status" value="1"/>
</dbReference>
<dbReference type="Gene3D" id="3.90.980.10">
    <property type="entry name" value="DNA primase, catalytic core, N-terminal domain"/>
    <property type="match status" value="1"/>
</dbReference>
<dbReference type="EC" id="2.7.7.101" evidence="12"/>
<dbReference type="SUPFAM" id="SSF56731">
    <property type="entry name" value="DNA primase core"/>
    <property type="match status" value="1"/>
</dbReference>
<dbReference type="InterPro" id="IPR016136">
    <property type="entry name" value="DNA_helicase_N/primase_C"/>
</dbReference>
<dbReference type="SMART" id="SM00493">
    <property type="entry name" value="TOPRIM"/>
    <property type="match status" value="1"/>
</dbReference>
<keyword evidence="10 12" id="KW-0238">DNA-binding</keyword>
<dbReference type="EMBL" id="CP109965">
    <property type="protein sequence ID" value="WAJ69464.1"/>
    <property type="molecule type" value="Genomic_DNA"/>
</dbReference>
<feature type="domain" description="Toprim" evidence="14">
    <location>
        <begin position="261"/>
        <end position="343"/>
    </location>
</feature>
<dbReference type="Pfam" id="PF13155">
    <property type="entry name" value="Toprim_2"/>
    <property type="match status" value="1"/>
</dbReference>
<dbReference type="NCBIfam" id="TIGR01391">
    <property type="entry name" value="dnaG"/>
    <property type="match status" value="1"/>
</dbReference>
<comment type="similarity">
    <text evidence="12 13">Belongs to the DnaG primase family.</text>
</comment>
<keyword evidence="4 12" id="KW-0548">Nucleotidyltransferase</keyword>
<dbReference type="InterPro" id="IPR006171">
    <property type="entry name" value="TOPRIM_dom"/>
</dbReference>
<evidence type="ECO:0000313" key="15">
    <source>
        <dbReference type="EMBL" id="WAJ69464.1"/>
    </source>
</evidence>
<dbReference type="InterPro" id="IPR013173">
    <property type="entry name" value="DNA_primase_DnaG_DnaB-bd_dom"/>
</dbReference>
<feature type="zinc finger region" description="CHC2-type" evidence="12">
    <location>
        <begin position="40"/>
        <end position="64"/>
    </location>
</feature>
<accession>A0ABY7AIY1</accession>
<dbReference type="Proteomes" id="UP001163726">
    <property type="component" value="Chromosome"/>
</dbReference>
<dbReference type="CDD" id="cd03364">
    <property type="entry name" value="TOPRIM_DnaG_primases"/>
    <property type="match status" value="1"/>
</dbReference>
<name>A0ABY7AIY1_9ALTE</name>
<keyword evidence="6 12" id="KW-0479">Metal-binding</keyword>
<evidence type="ECO:0000256" key="2">
    <source>
        <dbReference type="ARBA" id="ARBA00022515"/>
    </source>
</evidence>
<evidence type="ECO:0000256" key="4">
    <source>
        <dbReference type="ARBA" id="ARBA00022695"/>
    </source>
</evidence>
<organism evidence="15 16">
    <name type="scientific">Catenovulum adriaticum</name>
    <dbReference type="NCBI Taxonomy" id="2984846"/>
    <lineage>
        <taxon>Bacteria</taxon>
        <taxon>Pseudomonadati</taxon>
        <taxon>Pseudomonadota</taxon>
        <taxon>Gammaproteobacteria</taxon>
        <taxon>Alteromonadales</taxon>
        <taxon>Alteromonadaceae</taxon>
        <taxon>Catenovulum</taxon>
    </lineage>
</organism>
<evidence type="ECO:0000256" key="12">
    <source>
        <dbReference type="HAMAP-Rule" id="MF_00974"/>
    </source>
</evidence>
<keyword evidence="2 12" id="KW-0639">Primosome</keyword>
<dbReference type="InterPro" id="IPR013264">
    <property type="entry name" value="DNAG_N"/>
</dbReference>
<keyword evidence="1 12" id="KW-0240">DNA-directed RNA polymerase</keyword>
<dbReference type="PANTHER" id="PTHR30313:SF2">
    <property type="entry name" value="DNA PRIMASE"/>
    <property type="match status" value="1"/>
</dbReference>
<dbReference type="Gene3D" id="1.10.860.10">
    <property type="entry name" value="DNAb Helicase, Chain A"/>
    <property type="match status" value="1"/>
</dbReference>
<protein>
    <recommendedName>
        <fullName evidence="12 13">DNA primase</fullName>
        <ecNumber evidence="12">2.7.7.101</ecNumber>
    </recommendedName>
</protein>
<evidence type="ECO:0000256" key="11">
    <source>
        <dbReference type="ARBA" id="ARBA00023163"/>
    </source>
</evidence>
<evidence type="ECO:0000256" key="1">
    <source>
        <dbReference type="ARBA" id="ARBA00022478"/>
    </source>
</evidence>
<dbReference type="Gene3D" id="3.40.1360.10">
    <property type="match status" value="1"/>
</dbReference>
<dbReference type="PANTHER" id="PTHR30313">
    <property type="entry name" value="DNA PRIMASE"/>
    <property type="match status" value="1"/>
</dbReference>
<dbReference type="SUPFAM" id="SSF57783">
    <property type="entry name" value="Zinc beta-ribbon"/>
    <property type="match status" value="1"/>
</dbReference>
<evidence type="ECO:0000256" key="13">
    <source>
        <dbReference type="PIRNR" id="PIRNR002811"/>
    </source>
</evidence>
<reference evidence="15" key="1">
    <citation type="submission" date="2022-10" db="EMBL/GenBank/DDBJ databases">
        <title>Catenovulum adriacola sp. nov. isolated in the Harbour of Susak.</title>
        <authorList>
            <person name="Schoch T."/>
            <person name="Reich S.J."/>
            <person name="Stoeferle S."/>
            <person name="Flaiz M."/>
            <person name="Kazda M."/>
            <person name="Riedel C.U."/>
            <person name="Duerre P."/>
        </authorList>
    </citation>
    <scope>NUCLEOTIDE SEQUENCE</scope>
    <source>
        <strain evidence="15">TS8</strain>
    </source>
</reference>
<evidence type="ECO:0000256" key="9">
    <source>
        <dbReference type="ARBA" id="ARBA00022842"/>
    </source>
</evidence>
<dbReference type="SMART" id="SM00400">
    <property type="entry name" value="ZnF_CHCC"/>
    <property type="match status" value="1"/>
</dbReference>
<dbReference type="SUPFAM" id="SSF117023">
    <property type="entry name" value="DNA primase DnaG, C-terminal domain"/>
    <property type="match status" value="1"/>
</dbReference>
<proteinExistence type="inferred from homology"/>
<dbReference type="InterPro" id="IPR006295">
    <property type="entry name" value="DNA_primase_DnaG"/>
</dbReference>
<evidence type="ECO:0000256" key="6">
    <source>
        <dbReference type="ARBA" id="ARBA00022723"/>
    </source>
</evidence>
<keyword evidence="9" id="KW-0460">Magnesium</keyword>
<keyword evidence="3 12" id="KW-0808">Transferase</keyword>
<dbReference type="InterPro" id="IPR036977">
    <property type="entry name" value="DNA_primase_Znf_CHC2"/>
</dbReference>
<keyword evidence="5 12" id="KW-0235">DNA replication</keyword>
<keyword evidence="8 12" id="KW-0862">Zinc</keyword>
<dbReference type="InterPro" id="IPR037068">
    <property type="entry name" value="DNA_primase_core_N_sf"/>
</dbReference>
<gene>
    <name evidence="12 15" type="primary">dnaG</name>
    <name evidence="15" type="ORF">OLW01_09785</name>
</gene>
<sequence length="587" mass="66504">MAGRIPRHFIDDLIARTDIVDVIDSRVRLKKTGKNYSACCPFHNEKSPSFTVAPDKQFYYCFGCGAKGNVISFLMEYDNLEFVDAIEELADINGVAVEREDVANPAKERQQIAQTKQDFEVMSQAAEFYQQQLNQAPAKVAEYVQLRGLSAEIIEQFQIGYAPDEWDSLLKNYGQSRQSATQLADLGMLIEKDGKAGFYDRFRDRLMFPILDRRGKCIAFGGRVIGDGTPKYLNSPETRIFHKGRELYGLYQARNANRGLSRLLVVEGYMDVVALFQAGVTYAVASLGTATTTDHIKLMLRATSEIVCCYDGDQAGRAAAWRTLENALPSLVDGIQIKFVFLPDGEDPDSYIKQHGKTKFEQLIDNAQDFVSFFYQELYRKIGQSEGEFARSKLSQLAQPLIEQMPNSEYKHAINDTLSVKLKREIKHNRQDKIADAKAKQAKYTASTSRKVTPVRLAVALLLEQPHLIKHLANMSDEQLKSLAQMDEAGMDFLVELLLFCRGQQQCSAAQILEHWRGTDKEKIVSQLMMWEHHVQAENIEVVFLDAIEKLLSLFVSKRKAMLQTKAKMNLISAEEKQEYLALLKIK</sequence>
<evidence type="ECO:0000313" key="16">
    <source>
        <dbReference type="Proteomes" id="UP001163726"/>
    </source>
</evidence>
<evidence type="ECO:0000256" key="7">
    <source>
        <dbReference type="ARBA" id="ARBA00022771"/>
    </source>
</evidence>
<keyword evidence="11 12" id="KW-0804">Transcription</keyword>
<dbReference type="InterPro" id="IPR034151">
    <property type="entry name" value="TOPRIM_DnaG_bac"/>
</dbReference>
<evidence type="ECO:0000256" key="3">
    <source>
        <dbReference type="ARBA" id="ARBA00022679"/>
    </source>
</evidence>
<evidence type="ECO:0000256" key="5">
    <source>
        <dbReference type="ARBA" id="ARBA00022705"/>
    </source>
</evidence>
<dbReference type="InterPro" id="IPR050219">
    <property type="entry name" value="DnaG_primase"/>
</dbReference>
<keyword evidence="16" id="KW-1185">Reference proteome</keyword>
<evidence type="ECO:0000256" key="8">
    <source>
        <dbReference type="ARBA" id="ARBA00022833"/>
    </source>
</evidence>
<dbReference type="HAMAP" id="MF_00974">
    <property type="entry name" value="DNA_primase_DnaG"/>
    <property type="match status" value="1"/>
</dbReference>
<dbReference type="Pfam" id="PF08278">
    <property type="entry name" value="DnaG_DnaB_bind"/>
    <property type="match status" value="1"/>
</dbReference>
<dbReference type="Gene3D" id="3.90.580.10">
    <property type="entry name" value="Zinc finger, CHC2-type domain"/>
    <property type="match status" value="1"/>
</dbReference>
<dbReference type="PROSITE" id="PS50880">
    <property type="entry name" value="TOPRIM"/>
    <property type="match status" value="1"/>
</dbReference>
<dbReference type="SMART" id="SM00766">
    <property type="entry name" value="DnaG_DnaB_bind"/>
    <property type="match status" value="1"/>
</dbReference>
<dbReference type="RefSeq" id="WP_268073701.1">
    <property type="nucleotide sequence ID" value="NZ_CP109965.1"/>
</dbReference>
<comment type="subunit">
    <text evidence="12">Monomer. Interacts with DnaB.</text>
</comment>
<dbReference type="Pfam" id="PF08275">
    <property type="entry name" value="DNAG_N"/>
    <property type="match status" value="1"/>
</dbReference>
<comment type="cofactor">
    <cofactor evidence="12 13">
        <name>Zn(2+)</name>
        <dbReference type="ChEBI" id="CHEBI:29105"/>
    </cofactor>
    <text evidence="12 13">Binds 1 zinc ion per monomer.</text>
</comment>
<comment type="function">
    <text evidence="12 13">RNA polymerase that catalyzes the synthesis of short RNA molecules used as primers for DNA polymerase during DNA replication.</text>
</comment>
<dbReference type="InterPro" id="IPR002694">
    <property type="entry name" value="Znf_CHC2"/>
</dbReference>
<dbReference type="PIRSF" id="PIRSF002811">
    <property type="entry name" value="DnaG"/>
    <property type="match status" value="1"/>
</dbReference>
<comment type="domain">
    <text evidence="12">Contains an N-terminal zinc-binding domain, a central core domain that contains the primase activity, and a C-terminal DnaB-binding domain.</text>
</comment>
<dbReference type="InterPro" id="IPR030846">
    <property type="entry name" value="DnaG_bac"/>
</dbReference>